<evidence type="ECO:0000313" key="1">
    <source>
        <dbReference type="EMBL" id="KAK1869436.1"/>
    </source>
</evidence>
<sequence>MPRSRSPSAGRPSRRSRSLASFDSLGAPLALPVPSGARRHPLAPSTSSAAALAAGFSSPLPAVPYFISRLCSSLAAFAAARLLADPVAAPPVAVATALAASAAATAAAAFRRSVPVRPSAAALAAGAPVAAQLAAWVGAVAVLGALRALLLAAVAAAPVAAALRPRGGSSSPSSTAALGVGGGGVTASVARGRRTVVAVAVLVGLAALLTADMDAGSAAGGRRTATFGTARGGALSAAAGRRLAHSRAAARLGRISLAAVERVAAANGAGEKGGGVAGRVRHSVVAPRWARHAAVRLRERLAPDGVAVEGAEASAGVAALPLDDAALSVDGAALGADSAAPGVAGAGLLGNAAPLAGEAADLGDDNRAVPADNPLPPTVDSVRDAGGSWAWRHALRALTGAALVGFSCTWAASPAFVALAVELHSRRAARVAALYSAALLLALPAAATGLRSGLSPLPPLSAAPLVLVAAVGGIVVPAAMEHRAADRAAEPVPGFPSASGRHRSVSRHRGASAVGGGGKSSAAGHWAAMGAAGGGAIFGAFAGCSEGPAVGVVLFAVAATVAHFLVPGAEPGGAGGVSVAAVLAVALGALAAPFCVPAGGSGTDGGGVADAAGASGSRAGGNRSGLPRALRQVASVRRKLRSAANFVSAARRQHAMWQALTFLGFQAALVVGEWTYAAVSESPGLLSASADTLLLTSTTAAALSAASGACGNDAVRSIAAQVWANTVTCGAAVVGCGLRWAAGLRGGEVAATAVAALAITAAAGSLGVDAARRLCLGIPAGDAEAIDAATATIAASPAVGRVERAVAWPLPGGGVAAVARLRVVVGANESAVTADAVAAYVAAGVRREWVTIEVVGGA</sequence>
<keyword evidence="2" id="KW-1185">Reference proteome</keyword>
<name>A0ACC3CI33_PYRYE</name>
<comment type="caution">
    <text evidence="1">The sequence shown here is derived from an EMBL/GenBank/DDBJ whole genome shotgun (WGS) entry which is preliminary data.</text>
</comment>
<evidence type="ECO:0000313" key="2">
    <source>
        <dbReference type="Proteomes" id="UP000798662"/>
    </source>
</evidence>
<protein>
    <submittedName>
        <fullName evidence="1">Uncharacterized protein</fullName>
    </submittedName>
</protein>
<dbReference type="Proteomes" id="UP000798662">
    <property type="component" value="Chromosome 3"/>
</dbReference>
<organism evidence="1 2">
    <name type="scientific">Pyropia yezoensis</name>
    <name type="common">Susabi-nori</name>
    <name type="synonym">Porphyra yezoensis</name>
    <dbReference type="NCBI Taxonomy" id="2788"/>
    <lineage>
        <taxon>Eukaryota</taxon>
        <taxon>Rhodophyta</taxon>
        <taxon>Bangiophyceae</taxon>
        <taxon>Bangiales</taxon>
        <taxon>Bangiaceae</taxon>
        <taxon>Pyropia</taxon>
    </lineage>
</organism>
<gene>
    <name evidence="1" type="ORF">I4F81_011912</name>
</gene>
<accession>A0ACC3CI33</accession>
<reference evidence="1" key="1">
    <citation type="submission" date="2019-11" db="EMBL/GenBank/DDBJ databases">
        <title>Nori genome reveals adaptations in red seaweeds to the harsh intertidal environment.</title>
        <authorList>
            <person name="Wang D."/>
            <person name="Mao Y."/>
        </authorList>
    </citation>
    <scope>NUCLEOTIDE SEQUENCE</scope>
    <source>
        <tissue evidence="1">Gametophyte</tissue>
    </source>
</reference>
<dbReference type="EMBL" id="CM020620">
    <property type="protein sequence ID" value="KAK1869436.1"/>
    <property type="molecule type" value="Genomic_DNA"/>
</dbReference>
<proteinExistence type="predicted"/>